<dbReference type="AlphaFoldDB" id="A0A166J250"/>
<feature type="non-terminal residue" evidence="2">
    <location>
        <position position="59"/>
    </location>
</feature>
<feature type="compositionally biased region" description="Polar residues" evidence="1">
    <location>
        <begin position="1"/>
        <end position="21"/>
    </location>
</feature>
<accession>A0A166J250</accession>
<proteinExistence type="predicted"/>
<evidence type="ECO:0000313" key="2">
    <source>
        <dbReference type="EMBL" id="KZP20412.1"/>
    </source>
</evidence>
<keyword evidence="3" id="KW-1185">Reference proteome</keyword>
<gene>
    <name evidence="2" type="ORF">FIBSPDRAFT_861635</name>
</gene>
<evidence type="ECO:0000256" key="1">
    <source>
        <dbReference type="SAM" id="MobiDB-lite"/>
    </source>
</evidence>
<protein>
    <submittedName>
        <fullName evidence="2">Uncharacterized protein</fullName>
    </submittedName>
</protein>
<feature type="region of interest" description="Disordered" evidence="1">
    <location>
        <begin position="1"/>
        <end position="59"/>
    </location>
</feature>
<evidence type="ECO:0000313" key="3">
    <source>
        <dbReference type="Proteomes" id="UP000076532"/>
    </source>
</evidence>
<organism evidence="2 3">
    <name type="scientific">Athelia psychrophila</name>
    <dbReference type="NCBI Taxonomy" id="1759441"/>
    <lineage>
        <taxon>Eukaryota</taxon>
        <taxon>Fungi</taxon>
        <taxon>Dikarya</taxon>
        <taxon>Basidiomycota</taxon>
        <taxon>Agaricomycotina</taxon>
        <taxon>Agaricomycetes</taxon>
        <taxon>Agaricomycetidae</taxon>
        <taxon>Atheliales</taxon>
        <taxon>Atheliaceae</taxon>
        <taxon>Athelia</taxon>
    </lineage>
</organism>
<name>A0A166J250_9AGAM</name>
<dbReference type="Proteomes" id="UP000076532">
    <property type="component" value="Unassembled WGS sequence"/>
</dbReference>
<reference evidence="2 3" key="1">
    <citation type="journal article" date="2016" name="Mol. Biol. Evol.">
        <title>Comparative Genomics of Early-Diverging Mushroom-Forming Fungi Provides Insights into the Origins of Lignocellulose Decay Capabilities.</title>
        <authorList>
            <person name="Nagy L.G."/>
            <person name="Riley R."/>
            <person name="Tritt A."/>
            <person name="Adam C."/>
            <person name="Daum C."/>
            <person name="Floudas D."/>
            <person name="Sun H."/>
            <person name="Yadav J.S."/>
            <person name="Pangilinan J."/>
            <person name="Larsson K.H."/>
            <person name="Matsuura K."/>
            <person name="Barry K."/>
            <person name="Labutti K."/>
            <person name="Kuo R."/>
            <person name="Ohm R.A."/>
            <person name="Bhattacharya S.S."/>
            <person name="Shirouzu T."/>
            <person name="Yoshinaga Y."/>
            <person name="Martin F.M."/>
            <person name="Grigoriev I.V."/>
            <person name="Hibbett D.S."/>
        </authorList>
    </citation>
    <scope>NUCLEOTIDE SEQUENCE [LARGE SCALE GENOMIC DNA]</scope>
    <source>
        <strain evidence="2 3">CBS 109695</strain>
    </source>
</reference>
<sequence>MTVTSIFDPSATHPPTNTSDLSAAHLPMSTALENPVRHESRPSSARSPIREELTCEDGP</sequence>
<dbReference type="EMBL" id="KV417555">
    <property type="protein sequence ID" value="KZP20412.1"/>
    <property type="molecule type" value="Genomic_DNA"/>
</dbReference>